<dbReference type="InterPro" id="IPR011051">
    <property type="entry name" value="RmlC_Cupin_sf"/>
</dbReference>
<protein>
    <submittedName>
        <fullName evidence="2">Cupin domain-containing protein</fullName>
    </submittedName>
</protein>
<dbReference type="PANTHER" id="PTHR36114:SF1">
    <property type="entry name" value="16.7 KDA PROTEIN IN WHIE LOCUS"/>
    <property type="match status" value="1"/>
</dbReference>
<dbReference type="Gene3D" id="2.60.120.10">
    <property type="entry name" value="Jelly Rolls"/>
    <property type="match status" value="1"/>
</dbReference>
<dbReference type="Proteomes" id="UP000260823">
    <property type="component" value="Unassembled WGS sequence"/>
</dbReference>
<gene>
    <name evidence="2" type="ORF">DYU05_16365</name>
</gene>
<evidence type="ECO:0000313" key="2">
    <source>
        <dbReference type="EMBL" id="RFZ82192.1"/>
    </source>
</evidence>
<dbReference type="SUPFAM" id="SSF51182">
    <property type="entry name" value="RmlC-like cupins"/>
    <property type="match status" value="1"/>
</dbReference>
<organism evidence="2 3">
    <name type="scientific">Mucilaginibacter terrenus</name>
    <dbReference type="NCBI Taxonomy" id="2482727"/>
    <lineage>
        <taxon>Bacteria</taxon>
        <taxon>Pseudomonadati</taxon>
        <taxon>Bacteroidota</taxon>
        <taxon>Sphingobacteriia</taxon>
        <taxon>Sphingobacteriales</taxon>
        <taxon>Sphingobacteriaceae</taxon>
        <taxon>Mucilaginibacter</taxon>
    </lineage>
</organism>
<dbReference type="InterPro" id="IPR013096">
    <property type="entry name" value="Cupin_2"/>
</dbReference>
<sequence length="115" mass="13160">MPLPITDITDINKRTGTTSENYRNFPLTHLNDHVIRMSIMTGDFYWHYHPNSDETFMVVEGVLLLDLEEGTLELNKGQMATVPKNMLHRTRAANGRSVNLTVELTAMETVRIDKD</sequence>
<reference evidence="2 3" key="1">
    <citation type="submission" date="2018-08" db="EMBL/GenBank/DDBJ databases">
        <title>Mucilaginibacter terrae sp. nov., isolated from manganese diggings.</title>
        <authorList>
            <person name="Huang Y."/>
            <person name="Zhou Z."/>
        </authorList>
    </citation>
    <scope>NUCLEOTIDE SEQUENCE [LARGE SCALE GENOMIC DNA]</scope>
    <source>
        <strain evidence="2 3">ZH6</strain>
    </source>
</reference>
<feature type="domain" description="Cupin type-2" evidence="1">
    <location>
        <begin position="43"/>
        <end position="94"/>
    </location>
</feature>
<dbReference type="InterPro" id="IPR014710">
    <property type="entry name" value="RmlC-like_jellyroll"/>
</dbReference>
<accession>A0A3E2NMJ4</accession>
<name>A0A3E2NMJ4_9SPHI</name>
<keyword evidence="3" id="KW-1185">Reference proteome</keyword>
<evidence type="ECO:0000313" key="3">
    <source>
        <dbReference type="Proteomes" id="UP000260823"/>
    </source>
</evidence>
<dbReference type="CDD" id="cd02226">
    <property type="entry name" value="cupin_YdbB-like"/>
    <property type="match status" value="1"/>
</dbReference>
<dbReference type="RefSeq" id="WP_117384216.1">
    <property type="nucleotide sequence ID" value="NZ_QWDE01000003.1"/>
</dbReference>
<dbReference type="AlphaFoldDB" id="A0A3E2NMJ4"/>
<dbReference type="EMBL" id="QWDE01000003">
    <property type="protein sequence ID" value="RFZ82192.1"/>
    <property type="molecule type" value="Genomic_DNA"/>
</dbReference>
<dbReference type="PANTHER" id="PTHR36114">
    <property type="entry name" value="16.7 KDA PROTEIN IN WHIE LOCUS"/>
    <property type="match status" value="1"/>
</dbReference>
<evidence type="ECO:0000259" key="1">
    <source>
        <dbReference type="Pfam" id="PF07883"/>
    </source>
</evidence>
<comment type="caution">
    <text evidence="2">The sequence shown here is derived from an EMBL/GenBank/DDBJ whole genome shotgun (WGS) entry which is preliminary data.</text>
</comment>
<dbReference type="Pfam" id="PF07883">
    <property type="entry name" value="Cupin_2"/>
    <property type="match status" value="1"/>
</dbReference>
<dbReference type="InterPro" id="IPR052044">
    <property type="entry name" value="PKS_Associated_Protein"/>
</dbReference>
<proteinExistence type="predicted"/>
<dbReference type="OrthoDB" id="9794183at2"/>